<dbReference type="GO" id="GO:0008299">
    <property type="term" value="P:isoprenoid biosynthetic process"/>
    <property type="evidence" value="ECO:0007669"/>
    <property type="project" value="UniProtKB-ARBA"/>
</dbReference>
<proteinExistence type="inferred from homology"/>
<dbReference type="Proteomes" id="UP000217199">
    <property type="component" value="Unassembled WGS sequence"/>
</dbReference>
<comment type="similarity">
    <text evidence="2 6">Belongs to the terpene synthase family.</text>
</comment>
<comment type="cofactor">
    <cofactor evidence="1 6">
        <name>Mg(2+)</name>
        <dbReference type="ChEBI" id="CHEBI:18420"/>
    </cofactor>
</comment>
<evidence type="ECO:0000256" key="1">
    <source>
        <dbReference type="ARBA" id="ARBA00001946"/>
    </source>
</evidence>
<dbReference type="Pfam" id="PF19086">
    <property type="entry name" value="Terpene_syn_C_2"/>
    <property type="match status" value="1"/>
</dbReference>
<evidence type="ECO:0000256" key="5">
    <source>
        <dbReference type="ARBA" id="ARBA00023239"/>
    </source>
</evidence>
<dbReference type="PANTHER" id="PTHR35201">
    <property type="entry name" value="TERPENE SYNTHASE"/>
    <property type="match status" value="1"/>
</dbReference>
<dbReference type="STRING" id="2282107.A0A286UK50"/>
<keyword evidence="5 6" id="KW-0456">Lyase</keyword>
<dbReference type="AlphaFoldDB" id="A0A286UK50"/>
<organism evidence="7 8">
    <name type="scientific">Pyrrhoderma noxium</name>
    <dbReference type="NCBI Taxonomy" id="2282107"/>
    <lineage>
        <taxon>Eukaryota</taxon>
        <taxon>Fungi</taxon>
        <taxon>Dikarya</taxon>
        <taxon>Basidiomycota</taxon>
        <taxon>Agaricomycotina</taxon>
        <taxon>Agaricomycetes</taxon>
        <taxon>Hymenochaetales</taxon>
        <taxon>Hymenochaetaceae</taxon>
        <taxon>Pyrrhoderma</taxon>
    </lineage>
</organism>
<name>A0A286UK50_9AGAM</name>
<evidence type="ECO:0000313" key="7">
    <source>
        <dbReference type="EMBL" id="PAV19950.1"/>
    </source>
</evidence>
<dbReference type="InterPro" id="IPR008949">
    <property type="entry name" value="Isoprenoid_synthase_dom_sf"/>
</dbReference>
<comment type="caution">
    <text evidence="7">The sequence shown here is derived from an EMBL/GenBank/DDBJ whole genome shotgun (WGS) entry which is preliminary data.</text>
</comment>
<keyword evidence="8" id="KW-1185">Reference proteome</keyword>
<dbReference type="InParanoid" id="A0A286UK50"/>
<sequence>MTSTRKLTRIPNLFALIPFTWQGPNPLHCNSPEIRSTLEWARSQGDLDGSIQQKIDKAVCELFGAFAYPYANIDMLLFTNDSTAMIIILDEYAETADLQSAEKLRHTVMNAMTGKTPEDNSLVANITRDLVKRLTEASVGLDTVINRYIHMYDLYLKSLVEEVKLRRENEVLSVKDYVVHRRENSTVRFYHIFIEVALGVKLPKDVLEDPDFIKANNLGIDLTSIANDIYSFGAEYFQGVEDNNIVSAYKNEKNCTVQEALDHVEVHYVNTLNEFMACRKRIRSYGSEIDGALHDYMIGIEQLVWGTIVWTSGSKRYWEDGATLQKTHTFELKRQGEGIRVI</sequence>
<keyword evidence="3 6" id="KW-0479">Metal-binding</keyword>
<dbReference type="Gene3D" id="1.10.600.10">
    <property type="entry name" value="Farnesyl Diphosphate Synthase"/>
    <property type="match status" value="1"/>
</dbReference>
<evidence type="ECO:0000256" key="2">
    <source>
        <dbReference type="ARBA" id="ARBA00006333"/>
    </source>
</evidence>
<evidence type="ECO:0000256" key="3">
    <source>
        <dbReference type="ARBA" id="ARBA00022723"/>
    </source>
</evidence>
<dbReference type="EC" id="4.2.3.-" evidence="6"/>
<reference evidence="7 8" key="1">
    <citation type="journal article" date="2017" name="Mol. Ecol.">
        <title>Comparative and population genomic landscape of Phellinus noxius: A hypervariable fungus causing root rot in trees.</title>
        <authorList>
            <person name="Chung C.L."/>
            <person name="Lee T.J."/>
            <person name="Akiba M."/>
            <person name="Lee H.H."/>
            <person name="Kuo T.H."/>
            <person name="Liu D."/>
            <person name="Ke H.M."/>
            <person name="Yokoi T."/>
            <person name="Roa M.B."/>
            <person name="Lu M.J."/>
            <person name="Chang Y.Y."/>
            <person name="Ann P.J."/>
            <person name="Tsai J.N."/>
            <person name="Chen C.Y."/>
            <person name="Tzean S.S."/>
            <person name="Ota Y."/>
            <person name="Hattori T."/>
            <person name="Sahashi N."/>
            <person name="Liou R.F."/>
            <person name="Kikuchi T."/>
            <person name="Tsai I.J."/>
        </authorList>
    </citation>
    <scope>NUCLEOTIDE SEQUENCE [LARGE SCALE GENOMIC DNA]</scope>
    <source>
        <strain evidence="7 8">FFPRI411160</strain>
    </source>
</reference>
<dbReference type="SFLD" id="SFLDG01020">
    <property type="entry name" value="Terpene_Cyclase_Like_2"/>
    <property type="match status" value="1"/>
</dbReference>
<dbReference type="InterPro" id="IPR034686">
    <property type="entry name" value="Terpene_cyclase-like_2"/>
</dbReference>
<accession>A0A286UK50</accession>
<dbReference type="EMBL" id="NBII01000004">
    <property type="protein sequence ID" value="PAV19950.1"/>
    <property type="molecule type" value="Genomic_DNA"/>
</dbReference>
<dbReference type="SUPFAM" id="SSF48576">
    <property type="entry name" value="Terpenoid synthases"/>
    <property type="match status" value="1"/>
</dbReference>
<dbReference type="OrthoDB" id="2861623at2759"/>
<evidence type="ECO:0000256" key="4">
    <source>
        <dbReference type="ARBA" id="ARBA00022842"/>
    </source>
</evidence>
<gene>
    <name evidence="7" type="ORF">PNOK_0488400</name>
</gene>
<dbReference type="GO" id="GO:0010333">
    <property type="term" value="F:terpene synthase activity"/>
    <property type="evidence" value="ECO:0007669"/>
    <property type="project" value="InterPro"/>
</dbReference>
<dbReference type="GO" id="GO:0046872">
    <property type="term" value="F:metal ion binding"/>
    <property type="evidence" value="ECO:0007669"/>
    <property type="project" value="UniProtKB-KW"/>
</dbReference>
<evidence type="ECO:0000256" key="6">
    <source>
        <dbReference type="RuleBase" id="RU366034"/>
    </source>
</evidence>
<evidence type="ECO:0000313" key="8">
    <source>
        <dbReference type="Proteomes" id="UP000217199"/>
    </source>
</evidence>
<dbReference type="PANTHER" id="PTHR35201:SF4">
    <property type="entry name" value="BETA-PINACENE SYNTHASE-RELATED"/>
    <property type="match status" value="1"/>
</dbReference>
<keyword evidence="4 6" id="KW-0460">Magnesium</keyword>
<dbReference type="SFLD" id="SFLDS00005">
    <property type="entry name" value="Isoprenoid_Synthase_Type_I"/>
    <property type="match status" value="1"/>
</dbReference>
<protein>
    <recommendedName>
        <fullName evidence="6">Terpene synthase</fullName>
        <ecNumber evidence="6">4.2.3.-</ecNumber>
    </recommendedName>
</protein>